<reference evidence="9 10" key="1">
    <citation type="journal article" date="2015" name="Nature">
        <title>rRNA introns, odd ribosomes, and small enigmatic genomes across a large radiation of phyla.</title>
        <authorList>
            <person name="Brown C.T."/>
            <person name="Hug L.A."/>
            <person name="Thomas B.C."/>
            <person name="Sharon I."/>
            <person name="Castelle C.J."/>
            <person name="Singh A."/>
            <person name="Wilkins M.J."/>
            <person name="Williams K.H."/>
            <person name="Banfield J.F."/>
        </authorList>
    </citation>
    <scope>NUCLEOTIDE SEQUENCE [LARGE SCALE GENOMIC DNA]</scope>
</reference>
<dbReference type="InterPro" id="IPR005880">
    <property type="entry name" value="Ribosomal_uL2_bac/org-type"/>
</dbReference>
<dbReference type="InterPro" id="IPR012340">
    <property type="entry name" value="NA-bd_OB-fold"/>
</dbReference>
<protein>
    <recommendedName>
        <fullName evidence="4 5">Large ribosomal subunit protein uL2</fullName>
    </recommendedName>
</protein>
<evidence type="ECO:0000256" key="3">
    <source>
        <dbReference type="ARBA" id="ARBA00023274"/>
    </source>
</evidence>
<dbReference type="Pfam" id="PF00181">
    <property type="entry name" value="Ribosomal_L2_N"/>
    <property type="match status" value="1"/>
</dbReference>
<evidence type="ECO:0000256" key="6">
    <source>
        <dbReference type="SAM" id="MobiDB-lite"/>
    </source>
</evidence>
<dbReference type="PATRIC" id="fig|1620410.3.peg.119"/>
<feature type="domain" description="Large ribosomal subunit protein uL2 C-terminal" evidence="7">
    <location>
        <begin position="126"/>
        <end position="255"/>
    </location>
</feature>
<accession>A0A0G1I0H0</accession>
<dbReference type="GO" id="GO:0016740">
    <property type="term" value="F:transferase activity"/>
    <property type="evidence" value="ECO:0007669"/>
    <property type="project" value="InterPro"/>
</dbReference>
<dbReference type="NCBIfam" id="TIGR01171">
    <property type="entry name" value="rplB_bact"/>
    <property type="match status" value="1"/>
</dbReference>
<dbReference type="Proteomes" id="UP000034752">
    <property type="component" value="Unassembled WGS sequence"/>
</dbReference>
<evidence type="ECO:0000259" key="8">
    <source>
        <dbReference type="SMART" id="SM01383"/>
    </source>
</evidence>
<name>A0A0G1I0H0_UNCK3</name>
<keyword evidence="5" id="KW-0694">RNA-binding</keyword>
<dbReference type="HAMAP" id="MF_01320_B">
    <property type="entry name" value="Ribosomal_uL2_B"/>
    <property type="match status" value="1"/>
</dbReference>
<comment type="caution">
    <text evidence="9">The sequence shown here is derived from an EMBL/GenBank/DDBJ whole genome shotgun (WGS) entry which is preliminary data.</text>
</comment>
<dbReference type="InterPro" id="IPR002171">
    <property type="entry name" value="Ribosomal_uL2"/>
</dbReference>
<dbReference type="EMBL" id="LCIJ01000005">
    <property type="protein sequence ID" value="KKT52926.1"/>
    <property type="molecule type" value="Genomic_DNA"/>
</dbReference>
<dbReference type="AlphaFoldDB" id="A0A0G1I0H0"/>
<dbReference type="Gene3D" id="2.40.50.140">
    <property type="entry name" value="Nucleic acid-binding proteins"/>
    <property type="match status" value="1"/>
</dbReference>
<evidence type="ECO:0000313" key="9">
    <source>
        <dbReference type="EMBL" id="KKT52926.1"/>
    </source>
</evidence>
<dbReference type="Gene3D" id="2.30.30.30">
    <property type="match status" value="1"/>
</dbReference>
<feature type="region of interest" description="Disordered" evidence="6">
    <location>
        <begin position="218"/>
        <end position="280"/>
    </location>
</feature>
<dbReference type="PANTHER" id="PTHR13691">
    <property type="entry name" value="RIBOSOMAL PROTEIN L2"/>
    <property type="match status" value="1"/>
</dbReference>
<dbReference type="FunFam" id="2.30.30.30:FF:000001">
    <property type="entry name" value="50S ribosomal protein L2"/>
    <property type="match status" value="1"/>
</dbReference>
<sequence length="280" mass="30337">MPIRILKSNNAGRRSKISVIDRSGVVTANKPSKSLSHGMRRNSGRNSRGVITVQSRGGGSKRAWREVDLKQLKFGIPAVVKTIEYDPNRSAYIALVNYLDGAKVYILAPAGVQVGDKIVTNTNTKIKPGNRLLLKNIPAGIAIFNIELQPGRGGQIVRSAGASATILGFDKGFAQVKLPSGEIRLIPENCFASVGVLSNHDHNNIRIGKAGRHRLMGRRPHVRGKAKNPVDHPHGGGEGNSPIGLKHPKTPTGKPTKGYKTRKKNKSNKHIIKARAKKKH</sequence>
<feature type="compositionally biased region" description="Basic residues" evidence="6">
    <location>
        <begin position="257"/>
        <end position="280"/>
    </location>
</feature>
<comment type="subunit">
    <text evidence="5">Part of the 50S ribosomal subunit. Forms a bridge to the 30S subunit in the 70S ribosome.</text>
</comment>
<dbReference type="InterPro" id="IPR008991">
    <property type="entry name" value="Translation_prot_SH3-like_sf"/>
</dbReference>
<dbReference type="Pfam" id="PF03947">
    <property type="entry name" value="Ribosomal_L2_C"/>
    <property type="match status" value="1"/>
</dbReference>
<dbReference type="Gene3D" id="4.10.950.10">
    <property type="entry name" value="Ribosomal protein L2, domain 3"/>
    <property type="match status" value="1"/>
</dbReference>
<dbReference type="PIRSF" id="PIRSF002158">
    <property type="entry name" value="Ribosomal_L2"/>
    <property type="match status" value="1"/>
</dbReference>
<evidence type="ECO:0000259" key="7">
    <source>
        <dbReference type="SMART" id="SM01382"/>
    </source>
</evidence>
<dbReference type="GO" id="GO:0003735">
    <property type="term" value="F:structural constituent of ribosome"/>
    <property type="evidence" value="ECO:0007669"/>
    <property type="project" value="InterPro"/>
</dbReference>
<dbReference type="InterPro" id="IPR014726">
    <property type="entry name" value="Ribosomal_uL2_dom3"/>
</dbReference>
<dbReference type="GO" id="GO:0006412">
    <property type="term" value="P:translation"/>
    <property type="evidence" value="ECO:0007669"/>
    <property type="project" value="UniProtKB-UniRule"/>
</dbReference>
<evidence type="ECO:0000256" key="5">
    <source>
        <dbReference type="HAMAP-Rule" id="MF_01320"/>
    </source>
</evidence>
<organism evidence="9 10">
    <name type="scientific">candidate division Kazan bacterium GW2011_GWA1_44_22</name>
    <dbReference type="NCBI Taxonomy" id="1620410"/>
    <lineage>
        <taxon>Bacteria</taxon>
        <taxon>Bacteria division Kazan-3B-28</taxon>
    </lineage>
</organism>
<evidence type="ECO:0000256" key="2">
    <source>
        <dbReference type="ARBA" id="ARBA00022980"/>
    </source>
</evidence>
<keyword evidence="2 5" id="KW-0689">Ribosomal protein</keyword>
<feature type="domain" description="Large ribosomal subunit protein uL2 RNA-binding" evidence="8">
    <location>
        <begin position="44"/>
        <end position="120"/>
    </location>
</feature>
<dbReference type="FunFam" id="4.10.950.10:FF:000001">
    <property type="entry name" value="50S ribosomal protein L2"/>
    <property type="match status" value="1"/>
</dbReference>
<gene>
    <name evidence="5" type="primary">rplB</name>
    <name evidence="9" type="ORF">VE96_C0005G0015</name>
</gene>
<evidence type="ECO:0000313" key="10">
    <source>
        <dbReference type="Proteomes" id="UP000034752"/>
    </source>
</evidence>
<keyword evidence="5" id="KW-0699">rRNA-binding</keyword>
<proteinExistence type="inferred from homology"/>
<dbReference type="SUPFAM" id="SSF50104">
    <property type="entry name" value="Translation proteins SH3-like domain"/>
    <property type="match status" value="1"/>
</dbReference>
<dbReference type="GO" id="GO:0019843">
    <property type="term" value="F:rRNA binding"/>
    <property type="evidence" value="ECO:0007669"/>
    <property type="project" value="UniProtKB-UniRule"/>
</dbReference>
<dbReference type="InterPro" id="IPR022666">
    <property type="entry name" value="Ribosomal_uL2_RNA-bd_dom"/>
</dbReference>
<comment type="similarity">
    <text evidence="1 5">Belongs to the universal ribosomal protein uL2 family.</text>
</comment>
<evidence type="ECO:0000256" key="1">
    <source>
        <dbReference type="ARBA" id="ARBA00005636"/>
    </source>
</evidence>
<keyword evidence="3 5" id="KW-0687">Ribonucleoprotein</keyword>
<dbReference type="PANTHER" id="PTHR13691:SF5">
    <property type="entry name" value="LARGE RIBOSOMAL SUBUNIT PROTEIN UL2M"/>
    <property type="match status" value="1"/>
</dbReference>
<dbReference type="GO" id="GO:0015934">
    <property type="term" value="C:large ribosomal subunit"/>
    <property type="evidence" value="ECO:0007669"/>
    <property type="project" value="InterPro"/>
</dbReference>
<dbReference type="SUPFAM" id="SSF50249">
    <property type="entry name" value="Nucleic acid-binding proteins"/>
    <property type="match status" value="1"/>
</dbReference>
<dbReference type="InterPro" id="IPR022669">
    <property type="entry name" value="Ribosomal_uL2_C"/>
</dbReference>
<dbReference type="InterPro" id="IPR014722">
    <property type="entry name" value="Rib_uL2_dom2"/>
</dbReference>
<evidence type="ECO:0000256" key="4">
    <source>
        <dbReference type="ARBA" id="ARBA00035242"/>
    </source>
</evidence>
<dbReference type="SMART" id="SM01383">
    <property type="entry name" value="Ribosomal_L2"/>
    <property type="match status" value="1"/>
</dbReference>
<dbReference type="SMART" id="SM01382">
    <property type="entry name" value="Ribosomal_L2_C"/>
    <property type="match status" value="1"/>
</dbReference>
<comment type="function">
    <text evidence="5">One of the primary rRNA binding proteins. Required for association of the 30S and 50S subunits to form the 70S ribosome, for tRNA binding and peptide bond formation. It has been suggested to have peptidyltransferase activity; this is somewhat controversial. Makes several contacts with the 16S rRNA in the 70S ribosome.</text>
</comment>